<dbReference type="RefSeq" id="WP_186836263.1">
    <property type="nucleotide sequence ID" value="NZ_JACOPD010000002.1"/>
</dbReference>
<dbReference type="EMBL" id="JACOPD010000002">
    <property type="protein sequence ID" value="MBC5680134.1"/>
    <property type="molecule type" value="Genomic_DNA"/>
</dbReference>
<sequence>MKKISIRRIFSLILIVFVIGGVLYINSPRYIIKRTVMWYERDFTIPVFCKKVRFEYDRKTGNYTGKFKISEHQAQKIIEKLDYCKERGLKAYEKNSIVNEENLESLSPGILNCTYVWTLMLKINYEKHEWEKREYVDGKKLYPEEWMIEDDAQILEIYTSHPQRWGKYTLYKGKDVTSYITIYKNSKNEYYFCIKYTDFSDWDGIKMD</sequence>
<reference evidence="2 3" key="1">
    <citation type="submission" date="2020-08" db="EMBL/GenBank/DDBJ databases">
        <title>Genome public.</title>
        <authorList>
            <person name="Liu C."/>
            <person name="Sun Q."/>
        </authorList>
    </citation>
    <scope>NUCLEOTIDE SEQUENCE [LARGE SCALE GENOMIC DNA]</scope>
    <source>
        <strain evidence="2 3">NSJ-43</strain>
    </source>
</reference>
<keyword evidence="3" id="KW-1185">Reference proteome</keyword>
<evidence type="ECO:0000313" key="2">
    <source>
        <dbReference type="EMBL" id="MBC5680134.1"/>
    </source>
</evidence>
<evidence type="ECO:0000313" key="3">
    <source>
        <dbReference type="Proteomes" id="UP000628463"/>
    </source>
</evidence>
<evidence type="ECO:0000256" key="1">
    <source>
        <dbReference type="SAM" id="Phobius"/>
    </source>
</evidence>
<dbReference type="Proteomes" id="UP000628463">
    <property type="component" value="Unassembled WGS sequence"/>
</dbReference>
<gene>
    <name evidence="2" type="ORF">H8S01_04050</name>
</gene>
<keyword evidence="1" id="KW-1133">Transmembrane helix</keyword>
<keyword evidence="1" id="KW-0812">Transmembrane</keyword>
<comment type="caution">
    <text evidence="2">The sequence shown here is derived from an EMBL/GenBank/DDBJ whole genome shotgun (WGS) entry which is preliminary data.</text>
</comment>
<organism evidence="2 3">
    <name type="scientific">Lachnospira hominis</name>
    <name type="common">ex Liu et al. 2021</name>
    <dbReference type="NCBI Taxonomy" id="2763051"/>
    <lineage>
        <taxon>Bacteria</taxon>
        <taxon>Bacillati</taxon>
        <taxon>Bacillota</taxon>
        <taxon>Clostridia</taxon>
        <taxon>Lachnospirales</taxon>
        <taxon>Lachnospiraceae</taxon>
        <taxon>Lachnospira</taxon>
    </lineage>
</organism>
<accession>A0ABR7FY93</accession>
<proteinExistence type="predicted"/>
<name>A0ABR7FY93_9FIRM</name>
<evidence type="ECO:0008006" key="4">
    <source>
        <dbReference type="Google" id="ProtNLM"/>
    </source>
</evidence>
<protein>
    <recommendedName>
        <fullName evidence="4">DUF5043 domain-containing protein</fullName>
    </recommendedName>
</protein>
<feature type="transmembrane region" description="Helical" evidence="1">
    <location>
        <begin position="6"/>
        <end position="25"/>
    </location>
</feature>
<keyword evidence="1" id="KW-0472">Membrane</keyword>